<sequence length="117" mass="12630">MNRIPAKHRPQVARCAFAWCTTEHGETVHPDDEIHRSAGTGFVARVRDGRRAGAGVSTHLEVGLIRRADDDESWIALEFGGGYAVELDAAAARTLGRLLREAPETAAALDRPEEGDG</sequence>
<proteinExistence type="predicted"/>
<dbReference type="InterPro" id="IPR054202">
    <property type="entry name" value="DUF6907"/>
</dbReference>
<evidence type="ECO:0000313" key="2">
    <source>
        <dbReference type="Proteomes" id="UP000075025"/>
    </source>
</evidence>
<dbReference type="OrthoDB" id="5071673at2"/>
<dbReference type="RefSeq" id="WP_058624389.1">
    <property type="nucleotide sequence ID" value="NZ_LDRT01000085.1"/>
</dbReference>
<dbReference type="Proteomes" id="UP000075025">
    <property type="component" value="Unassembled WGS sequence"/>
</dbReference>
<gene>
    <name evidence="1" type="ORF">NS220_12595</name>
</gene>
<protein>
    <submittedName>
        <fullName evidence="1">Uncharacterized protein</fullName>
    </submittedName>
</protein>
<name>A0A147EVG1_MICTE</name>
<comment type="caution">
    <text evidence="1">The sequence shown here is derived from an EMBL/GenBank/DDBJ whole genome shotgun (WGS) entry which is preliminary data.</text>
</comment>
<dbReference type="Pfam" id="PF21848">
    <property type="entry name" value="DUF6907"/>
    <property type="match status" value="1"/>
</dbReference>
<dbReference type="AlphaFoldDB" id="A0A147EVG1"/>
<organism evidence="1 2">
    <name type="scientific">Microbacterium testaceum</name>
    <name type="common">Aureobacterium testaceum</name>
    <name type="synonym">Brevibacterium testaceum</name>
    <dbReference type="NCBI Taxonomy" id="2033"/>
    <lineage>
        <taxon>Bacteria</taxon>
        <taxon>Bacillati</taxon>
        <taxon>Actinomycetota</taxon>
        <taxon>Actinomycetes</taxon>
        <taxon>Micrococcales</taxon>
        <taxon>Microbacteriaceae</taxon>
        <taxon>Microbacterium</taxon>
    </lineage>
</organism>
<dbReference type="PATRIC" id="fig|2033.6.peg.3816"/>
<dbReference type="EMBL" id="LDRT01000085">
    <property type="protein sequence ID" value="KTR93417.1"/>
    <property type="molecule type" value="Genomic_DNA"/>
</dbReference>
<accession>A0A147EVG1</accession>
<reference evidence="1 2" key="1">
    <citation type="journal article" date="2016" name="Front. Microbiol.">
        <title>Genomic Resource of Rice Seed Associated Bacteria.</title>
        <authorList>
            <person name="Midha S."/>
            <person name="Bansal K."/>
            <person name="Sharma S."/>
            <person name="Kumar N."/>
            <person name="Patil P.P."/>
            <person name="Chaudhry V."/>
            <person name="Patil P.B."/>
        </authorList>
    </citation>
    <scope>NUCLEOTIDE SEQUENCE [LARGE SCALE GENOMIC DNA]</scope>
    <source>
        <strain evidence="1 2">NS220</strain>
    </source>
</reference>
<evidence type="ECO:0000313" key="1">
    <source>
        <dbReference type="EMBL" id="KTR93417.1"/>
    </source>
</evidence>